<keyword evidence="5" id="KW-1185">Reference proteome</keyword>
<evidence type="ECO:0000256" key="1">
    <source>
        <dbReference type="PROSITE-ProRule" id="PRU00169"/>
    </source>
</evidence>
<dbReference type="PROSITE" id="PS50110">
    <property type="entry name" value="RESPONSE_REGULATORY"/>
    <property type="match status" value="1"/>
</dbReference>
<dbReference type="Proteomes" id="UP000295560">
    <property type="component" value="Unassembled WGS sequence"/>
</dbReference>
<feature type="domain" description="Response regulatory" evidence="3">
    <location>
        <begin position="21"/>
        <end position="141"/>
    </location>
</feature>
<comment type="caution">
    <text evidence="4">The sequence shown here is derived from an EMBL/GenBank/DDBJ whole genome shotgun (WGS) entry which is preliminary data.</text>
</comment>
<dbReference type="InterPro" id="IPR011006">
    <property type="entry name" value="CheY-like_superfamily"/>
</dbReference>
<evidence type="ECO:0000259" key="3">
    <source>
        <dbReference type="PROSITE" id="PS50110"/>
    </source>
</evidence>
<keyword evidence="1" id="KW-0597">Phosphoprotein</keyword>
<evidence type="ECO:0000256" key="2">
    <source>
        <dbReference type="SAM" id="MobiDB-lite"/>
    </source>
</evidence>
<dbReference type="InterPro" id="IPR001789">
    <property type="entry name" value="Sig_transdc_resp-reg_receiver"/>
</dbReference>
<gene>
    <name evidence="4" type="ORF">EV378_0878</name>
</gene>
<reference evidence="4 5" key="1">
    <citation type="submission" date="2019-03" db="EMBL/GenBank/DDBJ databases">
        <title>Sequencing the genomes of 1000 actinobacteria strains.</title>
        <authorList>
            <person name="Klenk H.-P."/>
        </authorList>
    </citation>
    <scope>NUCLEOTIDE SEQUENCE [LARGE SCALE GENOMIC DNA]</scope>
    <source>
        <strain evidence="4 5">DSM 44969</strain>
    </source>
</reference>
<feature type="modified residue" description="4-aspartylphosphate" evidence="1">
    <location>
        <position position="76"/>
    </location>
</feature>
<dbReference type="SUPFAM" id="SSF52172">
    <property type="entry name" value="CheY-like"/>
    <property type="match status" value="1"/>
</dbReference>
<dbReference type="Gene3D" id="3.40.50.2300">
    <property type="match status" value="1"/>
</dbReference>
<protein>
    <recommendedName>
        <fullName evidence="3">Response regulatory domain-containing protein</fullName>
    </recommendedName>
</protein>
<name>A0A4R1HUJ7_PSEEN</name>
<accession>A0A4R1HUJ7</accession>
<evidence type="ECO:0000313" key="5">
    <source>
        <dbReference type="Proteomes" id="UP000295560"/>
    </source>
</evidence>
<organism evidence="4 5">
    <name type="scientific">Pseudonocardia endophytica</name>
    <dbReference type="NCBI Taxonomy" id="401976"/>
    <lineage>
        <taxon>Bacteria</taxon>
        <taxon>Bacillati</taxon>
        <taxon>Actinomycetota</taxon>
        <taxon>Actinomycetes</taxon>
        <taxon>Pseudonocardiales</taxon>
        <taxon>Pseudonocardiaceae</taxon>
        <taxon>Pseudonocardia</taxon>
    </lineage>
</organism>
<sequence>MSGGTAGEIEGGDRRRPAPSTILVYSHRPEIREAIINAVGRRPAPDVGRVVFREAGGVAEVLAACDAAEVDLVILDGEAQPTGGIGLARQLREEIVDDCPPIVLTLRRRDDRWLGTWSQADAVLVHPLDPLETAEVVAQVLRQARAGLATRG</sequence>
<feature type="region of interest" description="Disordered" evidence="2">
    <location>
        <begin position="1"/>
        <end position="20"/>
    </location>
</feature>
<proteinExistence type="predicted"/>
<dbReference type="EMBL" id="SMFZ01000001">
    <property type="protein sequence ID" value="TCK25081.1"/>
    <property type="molecule type" value="Genomic_DNA"/>
</dbReference>
<evidence type="ECO:0000313" key="4">
    <source>
        <dbReference type="EMBL" id="TCK25081.1"/>
    </source>
</evidence>
<dbReference type="GO" id="GO:0000160">
    <property type="term" value="P:phosphorelay signal transduction system"/>
    <property type="evidence" value="ECO:0007669"/>
    <property type="project" value="InterPro"/>
</dbReference>
<dbReference type="AlphaFoldDB" id="A0A4R1HUJ7"/>